<evidence type="ECO:0000313" key="2">
    <source>
        <dbReference type="Proteomes" id="UP001605036"/>
    </source>
</evidence>
<gene>
    <name evidence="1" type="ORF">R1flu_001475</name>
</gene>
<dbReference type="Proteomes" id="UP001605036">
    <property type="component" value="Unassembled WGS sequence"/>
</dbReference>
<organism evidence="1 2">
    <name type="scientific">Riccia fluitans</name>
    <dbReference type="NCBI Taxonomy" id="41844"/>
    <lineage>
        <taxon>Eukaryota</taxon>
        <taxon>Viridiplantae</taxon>
        <taxon>Streptophyta</taxon>
        <taxon>Embryophyta</taxon>
        <taxon>Marchantiophyta</taxon>
        <taxon>Marchantiopsida</taxon>
        <taxon>Marchantiidae</taxon>
        <taxon>Marchantiales</taxon>
        <taxon>Ricciaceae</taxon>
        <taxon>Riccia</taxon>
    </lineage>
</organism>
<comment type="caution">
    <text evidence="1">The sequence shown here is derived from an EMBL/GenBank/DDBJ whole genome shotgun (WGS) entry which is preliminary data.</text>
</comment>
<evidence type="ECO:0000313" key="1">
    <source>
        <dbReference type="EMBL" id="KAL2621270.1"/>
    </source>
</evidence>
<reference evidence="1 2" key="1">
    <citation type="submission" date="2024-09" db="EMBL/GenBank/DDBJ databases">
        <title>Chromosome-scale assembly of Riccia fluitans.</title>
        <authorList>
            <person name="Paukszto L."/>
            <person name="Sawicki J."/>
            <person name="Karawczyk K."/>
            <person name="Piernik-Szablinska J."/>
            <person name="Szczecinska M."/>
            <person name="Mazdziarz M."/>
        </authorList>
    </citation>
    <scope>NUCLEOTIDE SEQUENCE [LARGE SCALE GENOMIC DNA]</scope>
    <source>
        <strain evidence="1">Rf_01</strain>
        <tissue evidence="1">Aerial parts of the thallus</tissue>
    </source>
</reference>
<name>A0ABD1Y3D2_9MARC</name>
<keyword evidence="2" id="KW-1185">Reference proteome</keyword>
<sequence length="137" mass="15478">MITTVLAAPWSETPHIRTFVAPLKEQAISGHDEMWKTDRIFVYTDGSPLGARDGGAVVVMYNKVAMHRFSFGLEHYFGHNDVMGNEVLNKLAKDETLLTMVPDSQVLTLRWASKVCVFCNGMSPLLRRLCWRHGNNL</sequence>
<evidence type="ECO:0008006" key="3">
    <source>
        <dbReference type="Google" id="ProtNLM"/>
    </source>
</evidence>
<dbReference type="AlphaFoldDB" id="A0ABD1Y3D2"/>
<accession>A0ABD1Y3D2</accession>
<protein>
    <recommendedName>
        <fullName evidence="3">RNase H type-1 domain-containing protein</fullName>
    </recommendedName>
</protein>
<proteinExistence type="predicted"/>
<dbReference type="EMBL" id="JBHFFA010000006">
    <property type="protein sequence ID" value="KAL2621270.1"/>
    <property type="molecule type" value="Genomic_DNA"/>
</dbReference>